<organism evidence="1 2">
    <name type="scientific">Saccharibacillus sacchari</name>
    <dbReference type="NCBI Taxonomy" id="456493"/>
    <lineage>
        <taxon>Bacteria</taxon>
        <taxon>Bacillati</taxon>
        <taxon>Bacillota</taxon>
        <taxon>Bacilli</taxon>
        <taxon>Bacillales</taxon>
        <taxon>Paenibacillaceae</taxon>
        <taxon>Saccharibacillus</taxon>
    </lineage>
</organism>
<accession>A0ACC6P625</accession>
<sequence>MSERIMELNRLVSVSAGGHILYLYDDVDVYADNASAYLVSGVQGGDLAILIDTAERIDRIRSLVRSALSTEEHERIVYVDADLFYDTSKSFHYQKVVEHFGELLKPYLDQKLRIRTWAHVVWKNESCVERELNVFEAFADRTVRGLKMVSVCAYQGGSITASLQVKMLRTHDYVMTDEELSSTDLTGRSGGAFFPSLSEQREKDRQDDAERLSLESARRQLEKITANNLDPVALFDENGTLVNLNKAFERVFGWAAHDFYGMSETGVRAKIGLQNVAEGDLAPLSKANLLPDPAILAEDAVRAEATARSKKGEVLNVLVTEFALGDEERPAGYAVIYRDITYFRDSERRLQESVERYTSLKRNNHDAVFSIDGEGRVVKTNPAAQKLIGLTTEEMIGRLFSEWLAEGAMDDILRNSVAGDESLRPTVRIRSVEGNEFEVLTSTAPIIVGGRNVGYYVLAKDITEHKRLLIEKQAAEEMNRAKSDFLAVMSHEIRTPMNGVITLTQLLLETEGLTAEQREYVEVIRRSGDSLLGIINNILDFSKIEAGKTELQLEPMNLREDVARSFDILLADSRAKKLELGLSVAPRVPDIVVGDPNKLRQILVNLVGNAIKYTEEGGVFVSVDLEKGAPEGWVRLHFRIRDTGLGIPEAQTEHLFDPFYQLDNFMTRKSEGTGLGLAITKKLIELMHGSIGVRSKLGEGTVFRFSIDMQLPDFDEKPTETAEAEVVQVSADVSAPLRILVAEDNKINQLVMERLLSRMGHGSDLAEDGVRALELAERSPYDVILMDVRMPRMDGIETTHQIRINPERYGTPYIIAVTANAMNGDRERCLEAGMDEYMNKPVNSKRLAELLSEAEEQIRLLSKNSGKIVGESKRTTDEHQ</sequence>
<protein>
    <submittedName>
        <fullName evidence="1">ATP-binding protein</fullName>
    </submittedName>
</protein>
<keyword evidence="2" id="KW-1185">Reference proteome</keyword>
<keyword evidence="1" id="KW-0067">ATP-binding</keyword>
<name>A0ACC6P625_9BACL</name>
<evidence type="ECO:0000313" key="1">
    <source>
        <dbReference type="EMBL" id="MEJ8302347.1"/>
    </source>
</evidence>
<reference evidence="1" key="1">
    <citation type="submission" date="2024-03" db="EMBL/GenBank/DDBJ databases">
        <title>Whole genome sequecning of epiphytes from Marcgravia umbellata leaves.</title>
        <authorList>
            <person name="Kumar G."/>
            <person name="Savka M.A."/>
        </authorList>
    </citation>
    <scope>NUCLEOTIDE SEQUENCE</scope>
    <source>
        <strain evidence="1">RIT_BL5</strain>
    </source>
</reference>
<gene>
    <name evidence="1" type="ORF">WKI47_00310</name>
</gene>
<keyword evidence="1" id="KW-0547">Nucleotide-binding</keyword>
<dbReference type="EMBL" id="JBBKAR010000001">
    <property type="protein sequence ID" value="MEJ8302347.1"/>
    <property type="molecule type" value="Genomic_DNA"/>
</dbReference>
<evidence type="ECO:0000313" key="2">
    <source>
        <dbReference type="Proteomes" id="UP001380953"/>
    </source>
</evidence>
<comment type="caution">
    <text evidence="1">The sequence shown here is derived from an EMBL/GenBank/DDBJ whole genome shotgun (WGS) entry which is preliminary data.</text>
</comment>
<proteinExistence type="predicted"/>
<dbReference type="Proteomes" id="UP001380953">
    <property type="component" value="Unassembled WGS sequence"/>
</dbReference>